<evidence type="ECO:0000313" key="3">
    <source>
        <dbReference type="EMBL" id="CAB4278411.1"/>
    </source>
</evidence>
<dbReference type="GO" id="GO:0003676">
    <property type="term" value="F:nucleic acid binding"/>
    <property type="evidence" value="ECO:0007669"/>
    <property type="project" value="InterPro"/>
</dbReference>
<dbReference type="Gene3D" id="4.10.60.10">
    <property type="entry name" value="Zinc finger, CCHC-type"/>
    <property type="match status" value="1"/>
</dbReference>
<dbReference type="EMBL" id="CAEKDK010000004">
    <property type="protein sequence ID" value="CAB4278411.1"/>
    <property type="molecule type" value="Genomic_DNA"/>
</dbReference>
<dbReference type="AlphaFoldDB" id="A0A6J5UQP4"/>
<keyword evidence="1" id="KW-0862">Zinc</keyword>
<dbReference type="Proteomes" id="UP000507222">
    <property type="component" value="Unassembled WGS sequence"/>
</dbReference>
<evidence type="ECO:0000256" key="1">
    <source>
        <dbReference type="PROSITE-ProRule" id="PRU00047"/>
    </source>
</evidence>
<dbReference type="GO" id="GO:0008270">
    <property type="term" value="F:zinc ion binding"/>
    <property type="evidence" value="ECO:0007669"/>
    <property type="project" value="UniProtKB-KW"/>
</dbReference>
<keyword evidence="1" id="KW-0863">Zinc-finger</keyword>
<proteinExistence type="predicted"/>
<evidence type="ECO:0000259" key="2">
    <source>
        <dbReference type="PROSITE" id="PS50158"/>
    </source>
</evidence>
<organism evidence="3 4">
    <name type="scientific">Prunus armeniaca</name>
    <name type="common">Apricot</name>
    <name type="synonym">Armeniaca vulgaris</name>
    <dbReference type="NCBI Taxonomy" id="36596"/>
    <lineage>
        <taxon>Eukaryota</taxon>
        <taxon>Viridiplantae</taxon>
        <taxon>Streptophyta</taxon>
        <taxon>Embryophyta</taxon>
        <taxon>Tracheophyta</taxon>
        <taxon>Spermatophyta</taxon>
        <taxon>Magnoliopsida</taxon>
        <taxon>eudicotyledons</taxon>
        <taxon>Gunneridae</taxon>
        <taxon>Pentapetalae</taxon>
        <taxon>rosids</taxon>
        <taxon>fabids</taxon>
        <taxon>Rosales</taxon>
        <taxon>Rosaceae</taxon>
        <taxon>Amygdaloideae</taxon>
        <taxon>Amygdaleae</taxon>
        <taxon>Prunus</taxon>
    </lineage>
</organism>
<protein>
    <recommendedName>
        <fullName evidence="2">CCHC-type domain-containing protein</fullName>
    </recommendedName>
</protein>
<name>A0A6J5UQP4_PRUAR</name>
<keyword evidence="1" id="KW-0479">Metal-binding</keyword>
<dbReference type="InterPro" id="IPR001878">
    <property type="entry name" value="Znf_CCHC"/>
</dbReference>
<feature type="domain" description="CCHC-type" evidence="2">
    <location>
        <begin position="96"/>
        <end position="111"/>
    </location>
</feature>
<reference evidence="3 4" key="1">
    <citation type="submission" date="2020-05" db="EMBL/GenBank/DDBJ databases">
        <authorList>
            <person name="Campoy J."/>
            <person name="Schneeberger K."/>
            <person name="Spophaly S."/>
        </authorList>
    </citation>
    <scope>NUCLEOTIDE SEQUENCE [LARGE SCALE GENOMIC DNA]</scope>
    <source>
        <strain evidence="3">PruArmRojPasFocal</strain>
    </source>
</reference>
<accession>A0A6J5UQP4</accession>
<evidence type="ECO:0000313" key="4">
    <source>
        <dbReference type="Proteomes" id="UP000507222"/>
    </source>
</evidence>
<dbReference type="PROSITE" id="PS50158">
    <property type="entry name" value="ZF_CCHC"/>
    <property type="match status" value="1"/>
</dbReference>
<sequence length="210" mass="23642">MMTISLFRSRLCPELQRELIPHTVNTLERVYHMVQELEKYLKSSNVVKQTNSQRLDFHVGTSVTPSCTTPTSTTNLVKIAKGKRVLVDARGGGTQRCYRCQGFGHFAIQCPMKGATINLCAHINEQANNQSEFEEDIYDPQQPDADCGIDFEVPHPTLVVLRCTLAQPRKETKDWRKTSIFHTYIKSEGKVVIGSCINVVTMLTVSRLGL</sequence>
<gene>
    <name evidence="3" type="ORF">CURHAP_LOCUS29246</name>
</gene>
<dbReference type="InterPro" id="IPR036875">
    <property type="entry name" value="Znf_CCHC_sf"/>
</dbReference>
<dbReference type="SUPFAM" id="SSF57756">
    <property type="entry name" value="Retrovirus zinc finger-like domains"/>
    <property type="match status" value="1"/>
</dbReference>
<dbReference type="Pfam" id="PF00098">
    <property type="entry name" value="zf-CCHC"/>
    <property type="match status" value="1"/>
</dbReference>
<dbReference type="SMART" id="SM00343">
    <property type="entry name" value="ZnF_C2HC"/>
    <property type="match status" value="1"/>
</dbReference>